<proteinExistence type="predicted"/>
<reference evidence="2 3" key="1">
    <citation type="submission" date="2016-03" db="EMBL/GenBank/DDBJ databases">
        <title>EvidentialGene: Evidence-directed Construction of Genes on Genomes.</title>
        <authorList>
            <person name="Gilbert D.G."/>
            <person name="Choi J.-H."/>
            <person name="Mockaitis K."/>
            <person name="Colbourne J."/>
            <person name="Pfrender M."/>
        </authorList>
    </citation>
    <scope>NUCLEOTIDE SEQUENCE [LARGE SCALE GENOMIC DNA]</scope>
    <source>
        <strain evidence="2 3">Xinb3</strain>
        <tissue evidence="2">Complete organism</tissue>
    </source>
</reference>
<evidence type="ECO:0008006" key="4">
    <source>
        <dbReference type="Google" id="ProtNLM"/>
    </source>
</evidence>
<dbReference type="OrthoDB" id="6381337at2759"/>
<feature type="transmembrane region" description="Helical" evidence="1">
    <location>
        <begin position="246"/>
        <end position="264"/>
    </location>
</feature>
<dbReference type="Proteomes" id="UP000076858">
    <property type="component" value="Unassembled WGS sequence"/>
</dbReference>
<keyword evidence="3" id="KW-1185">Reference proteome</keyword>
<sequence length="442" mass="52019">MLRSRSTGGDYTCQLYFDPRADESDTGGYSITDQELRQKLSNLIDANEKIQNASIYSNPLFKWQPITGWCRHEIAIIETKDWWWSFEKNTKCITIQRSKKLESVRDMYQRKKRTTGFGPFTKIMKNETTKGGNITINELINYFWRTDILNKDYNVVNANCQDFAAMVFNRIKSFECQVYFDEAADQHDNDNIADSTSGFYMTVDKALDEVRRCGGSEPFTKNLECYTLRVPFRQHFCSQLCVMKRLLQVFFFLSSFIYGFYRVVRDNYDKSIFETNEYLSLSYDKKFWFVIWIVIPNTILNIIISFVSSCVFFFLISICTFIEWCKLGKNHIVMIFETQEGTYWSLEGALGILRAKNKDVLLNKCHRHPLCIPSLKDKDPEIVVGDLEWKNMNEVMEYLCKKKKNKNSRHLNLLGIKHISSLYNKIKKKQRGEQYIQLVVHV</sequence>
<gene>
    <name evidence="2" type="ORF">APZ42_024279</name>
</gene>
<comment type="caution">
    <text evidence="2">The sequence shown here is derived from an EMBL/GenBank/DDBJ whole genome shotgun (WGS) entry which is preliminary data.</text>
</comment>
<dbReference type="AlphaFoldDB" id="A0A164ULN2"/>
<accession>A0A164ULN2</accession>
<name>A0A164ULN2_9CRUS</name>
<keyword evidence="1" id="KW-0812">Transmembrane</keyword>
<keyword evidence="1" id="KW-1133">Transmembrane helix</keyword>
<evidence type="ECO:0000313" key="2">
    <source>
        <dbReference type="EMBL" id="KZS11475.1"/>
    </source>
</evidence>
<dbReference type="EMBL" id="LRGB01001581">
    <property type="protein sequence ID" value="KZS11475.1"/>
    <property type="molecule type" value="Genomic_DNA"/>
</dbReference>
<keyword evidence="1" id="KW-0472">Membrane</keyword>
<dbReference type="PANTHER" id="PTHR33173">
    <property type="match status" value="1"/>
</dbReference>
<protein>
    <recommendedName>
        <fullName evidence="4">PPPDE domain-containing protein</fullName>
    </recommendedName>
</protein>
<feature type="transmembrane region" description="Helical" evidence="1">
    <location>
        <begin position="289"/>
        <end position="322"/>
    </location>
</feature>
<organism evidence="2 3">
    <name type="scientific">Daphnia magna</name>
    <dbReference type="NCBI Taxonomy" id="35525"/>
    <lineage>
        <taxon>Eukaryota</taxon>
        <taxon>Metazoa</taxon>
        <taxon>Ecdysozoa</taxon>
        <taxon>Arthropoda</taxon>
        <taxon>Crustacea</taxon>
        <taxon>Branchiopoda</taxon>
        <taxon>Diplostraca</taxon>
        <taxon>Cladocera</taxon>
        <taxon>Anomopoda</taxon>
        <taxon>Daphniidae</taxon>
        <taxon>Daphnia</taxon>
    </lineage>
</organism>
<evidence type="ECO:0000256" key="1">
    <source>
        <dbReference type="SAM" id="Phobius"/>
    </source>
</evidence>
<dbReference type="PANTHER" id="PTHR33173:SF2">
    <property type="entry name" value="MYND-TYPE DOMAIN-CONTAINING PROTEIN"/>
    <property type="match status" value="1"/>
</dbReference>
<evidence type="ECO:0000313" key="3">
    <source>
        <dbReference type="Proteomes" id="UP000076858"/>
    </source>
</evidence>